<dbReference type="SUPFAM" id="SSF50249">
    <property type="entry name" value="Nucleic acid-binding proteins"/>
    <property type="match status" value="1"/>
</dbReference>
<feature type="active site" description="Nucleophile" evidence="4">
    <location>
        <position position="370"/>
    </location>
</feature>
<feature type="binding site" evidence="4">
    <location>
        <position position="246"/>
    </location>
    <ligand>
        <name>S-adenosyl-L-methionine</name>
        <dbReference type="ChEBI" id="CHEBI:59789"/>
    </ligand>
</feature>
<dbReference type="GO" id="GO:0030697">
    <property type="term" value="F:tRNA (uracil(54)-C5)-methyltransferase activity, S-adenosyl methionine-dependent"/>
    <property type="evidence" value="ECO:0007669"/>
    <property type="project" value="InterPro"/>
</dbReference>
<dbReference type="PROSITE" id="PS01231">
    <property type="entry name" value="TRMA_2"/>
    <property type="match status" value="1"/>
</dbReference>
<dbReference type="AlphaFoldDB" id="A0A918WJ08"/>
<feature type="domain" description="TRAM" evidence="6">
    <location>
        <begin position="11"/>
        <end position="78"/>
    </location>
</feature>
<dbReference type="RefSeq" id="WP_189568238.1">
    <property type="nucleotide sequence ID" value="NZ_BMXI01000004.1"/>
</dbReference>
<dbReference type="Proteomes" id="UP000644507">
    <property type="component" value="Unassembled WGS sequence"/>
</dbReference>
<dbReference type="PROSITE" id="PS51687">
    <property type="entry name" value="SAM_MT_RNA_M5U"/>
    <property type="match status" value="1"/>
</dbReference>
<feature type="active site" evidence="5">
    <location>
        <position position="370"/>
    </location>
</feature>
<comment type="caution">
    <text evidence="7">The sequence shown here is derived from an EMBL/GenBank/DDBJ whole genome shotgun (WGS) entry which is preliminary data.</text>
</comment>
<keyword evidence="8" id="KW-1185">Reference proteome</keyword>
<dbReference type="Gene3D" id="3.40.50.150">
    <property type="entry name" value="Vaccinia Virus protein VP39"/>
    <property type="match status" value="2"/>
</dbReference>
<dbReference type="InterPro" id="IPR002792">
    <property type="entry name" value="TRAM_dom"/>
</dbReference>
<sequence>MRPHKKFKATPFPYHHELTLEVDSLSNLGIGVARVTLPDAEPDQGPWVVFVPFCLPGETVRARIYRNDSNCSHADLLEVVRPSPDRVEPRCFLFGSCGGCQYQHLSYSKQLQWKRQQVEELTVRLANLTIPVLEPIASPKEWNYRSKLTPHFDKPKNGEIGPIGFLAHGTRNRLVDVPQCPIAMEAINEAFPAVRKEAKERASTFKKGVTLLLRAHQNGVETNHRAVISEEVNGLTFHFLAGDFFQNNPSILPAFVDYVAAEAAQDGCTHLVDAYCGSGLFALSLSSKFEQVAGVEVSESSADFARRNAELNHLPHVQILTSSAEGIFEDITFPAEQTALVIDPPRKGCTPGFLEQLAQFGPKRVVYVSCNPATQMRDFVLLDEAGYQVEKIQPFDLFPHTKHLECVATLTRKP</sequence>
<feature type="binding site" evidence="4">
    <location>
        <position position="275"/>
    </location>
    <ligand>
        <name>S-adenosyl-L-methionine</name>
        <dbReference type="ChEBI" id="CHEBI:59789"/>
    </ligand>
</feature>
<protein>
    <submittedName>
        <fullName evidence="7">23S rRNA (Uracil-5-)-methyltransferase RumA</fullName>
    </submittedName>
</protein>
<dbReference type="InterPro" id="IPR029063">
    <property type="entry name" value="SAM-dependent_MTases_sf"/>
</dbReference>
<keyword evidence="2 4" id="KW-0808">Transferase</keyword>
<dbReference type="InterPro" id="IPR010280">
    <property type="entry name" value="U5_MeTrfase_fam"/>
</dbReference>
<reference evidence="7" key="1">
    <citation type="journal article" date="2014" name="Int. J. Syst. Evol. Microbiol.">
        <title>Complete genome sequence of Corynebacterium casei LMG S-19264T (=DSM 44701T), isolated from a smear-ripened cheese.</title>
        <authorList>
            <consortium name="US DOE Joint Genome Institute (JGI-PGF)"/>
            <person name="Walter F."/>
            <person name="Albersmeier A."/>
            <person name="Kalinowski J."/>
            <person name="Ruckert C."/>
        </authorList>
    </citation>
    <scope>NUCLEOTIDE SEQUENCE</scope>
    <source>
        <strain evidence="7">KCTC 12988</strain>
    </source>
</reference>
<dbReference type="PROSITE" id="PS01230">
    <property type="entry name" value="TRMA_1"/>
    <property type="match status" value="1"/>
</dbReference>
<dbReference type="InterPro" id="IPR030391">
    <property type="entry name" value="MeTrfase_TrmA_CS"/>
</dbReference>
<dbReference type="PANTHER" id="PTHR11061">
    <property type="entry name" value="RNA M5U METHYLTRANSFERASE"/>
    <property type="match status" value="1"/>
</dbReference>
<reference evidence="7" key="2">
    <citation type="submission" date="2020-09" db="EMBL/GenBank/DDBJ databases">
        <authorList>
            <person name="Sun Q."/>
            <person name="Kim S."/>
        </authorList>
    </citation>
    <scope>NUCLEOTIDE SEQUENCE</scope>
    <source>
        <strain evidence="7">KCTC 12988</strain>
    </source>
</reference>
<dbReference type="PROSITE" id="PS50926">
    <property type="entry name" value="TRAM"/>
    <property type="match status" value="1"/>
</dbReference>
<evidence type="ECO:0000313" key="8">
    <source>
        <dbReference type="Proteomes" id="UP000644507"/>
    </source>
</evidence>
<dbReference type="GO" id="GO:0009451">
    <property type="term" value="P:RNA modification"/>
    <property type="evidence" value="ECO:0007669"/>
    <property type="project" value="UniProtKB-ARBA"/>
</dbReference>
<dbReference type="PANTHER" id="PTHR11061:SF30">
    <property type="entry name" value="TRNA (URACIL(54)-C(5))-METHYLTRANSFERASE"/>
    <property type="match status" value="1"/>
</dbReference>
<evidence type="ECO:0000256" key="4">
    <source>
        <dbReference type="PROSITE-ProRule" id="PRU01024"/>
    </source>
</evidence>
<proteinExistence type="inferred from homology"/>
<accession>A0A918WJ08</accession>
<gene>
    <name evidence="7" type="primary">rumA</name>
    <name evidence="7" type="ORF">GCM10007100_11700</name>
</gene>
<dbReference type="GO" id="GO:0008033">
    <property type="term" value="P:tRNA processing"/>
    <property type="evidence" value="ECO:0007669"/>
    <property type="project" value="InterPro"/>
</dbReference>
<evidence type="ECO:0000256" key="3">
    <source>
        <dbReference type="ARBA" id="ARBA00022691"/>
    </source>
</evidence>
<feature type="binding site" evidence="4">
    <location>
        <position position="296"/>
    </location>
    <ligand>
        <name>S-adenosyl-L-methionine</name>
        <dbReference type="ChEBI" id="CHEBI:59789"/>
    </ligand>
</feature>
<dbReference type="GO" id="GO:0032259">
    <property type="term" value="P:methylation"/>
    <property type="evidence" value="ECO:0007669"/>
    <property type="project" value="UniProtKB-KW"/>
</dbReference>
<evidence type="ECO:0000259" key="6">
    <source>
        <dbReference type="PROSITE" id="PS50926"/>
    </source>
</evidence>
<evidence type="ECO:0000256" key="2">
    <source>
        <dbReference type="ARBA" id="ARBA00022679"/>
    </source>
</evidence>
<dbReference type="InterPro" id="IPR025795">
    <property type="entry name" value="tRNA_(uracil-5-)_MeTrfase"/>
</dbReference>
<dbReference type="PROSITE" id="PS51622">
    <property type="entry name" value="SAM_MT_RNA_M5U_2"/>
    <property type="match status" value="1"/>
</dbReference>
<dbReference type="Pfam" id="PF05958">
    <property type="entry name" value="tRNA_U5-meth_tr"/>
    <property type="match status" value="1"/>
</dbReference>
<evidence type="ECO:0000256" key="1">
    <source>
        <dbReference type="ARBA" id="ARBA00022603"/>
    </source>
</evidence>
<dbReference type="InterPro" id="IPR030390">
    <property type="entry name" value="MeTrfase_TrmA_AS"/>
</dbReference>
<name>A0A918WJ08_9BACT</name>
<keyword evidence="3 4" id="KW-0949">S-adenosyl-L-methionine</keyword>
<feature type="binding site" evidence="4">
    <location>
        <position position="343"/>
    </location>
    <ligand>
        <name>S-adenosyl-L-methionine</name>
        <dbReference type="ChEBI" id="CHEBI:59789"/>
    </ligand>
</feature>
<dbReference type="EMBL" id="BMXI01000004">
    <property type="protein sequence ID" value="GHC47604.1"/>
    <property type="molecule type" value="Genomic_DNA"/>
</dbReference>
<evidence type="ECO:0000313" key="7">
    <source>
        <dbReference type="EMBL" id="GHC47604.1"/>
    </source>
</evidence>
<organism evidence="7 8">
    <name type="scientific">Roseibacillus persicicus</name>
    <dbReference type="NCBI Taxonomy" id="454148"/>
    <lineage>
        <taxon>Bacteria</taxon>
        <taxon>Pseudomonadati</taxon>
        <taxon>Verrucomicrobiota</taxon>
        <taxon>Verrucomicrobiia</taxon>
        <taxon>Verrucomicrobiales</taxon>
        <taxon>Verrucomicrobiaceae</taxon>
        <taxon>Roseibacillus</taxon>
    </lineage>
</organism>
<comment type="similarity">
    <text evidence="4">Belongs to the class I-like SAM-binding methyltransferase superfamily. RNA M5U methyltransferase family.</text>
</comment>
<dbReference type="Gene3D" id="2.40.50.140">
    <property type="entry name" value="Nucleic acid-binding proteins"/>
    <property type="match status" value="1"/>
</dbReference>
<dbReference type="SUPFAM" id="SSF53335">
    <property type="entry name" value="S-adenosyl-L-methionine-dependent methyltransferases"/>
    <property type="match status" value="1"/>
</dbReference>
<dbReference type="CDD" id="cd02440">
    <property type="entry name" value="AdoMet_MTases"/>
    <property type="match status" value="1"/>
</dbReference>
<dbReference type="Gene3D" id="2.40.50.1070">
    <property type="match status" value="1"/>
</dbReference>
<keyword evidence="1 4" id="KW-0489">Methyltransferase</keyword>
<dbReference type="InterPro" id="IPR012340">
    <property type="entry name" value="NA-bd_OB-fold"/>
</dbReference>
<evidence type="ECO:0000256" key="5">
    <source>
        <dbReference type="PROSITE-ProRule" id="PRU10015"/>
    </source>
</evidence>